<dbReference type="Pfam" id="PF00023">
    <property type="entry name" value="Ank"/>
    <property type="match status" value="1"/>
</dbReference>
<keyword evidence="2" id="KW-1185">Reference proteome</keyword>
<dbReference type="GeneTree" id="ENSGT00990000214316"/>
<dbReference type="InterPro" id="IPR036770">
    <property type="entry name" value="Ankyrin_rpt-contain_sf"/>
</dbReference>
<dbReference type="Proteomes" id="UP000472277">
    <property type="component" value="Chromosome 10"/>
</dbReference>
<name>A0A673XXE2_SALTR</name>
<reference evidence="1" key="2">
    <citation type="submission" date="2025-09" db="UniProtKB">
        <authorList>
            <consortium name="Ensembl"/>
        </authorList>
    </citation>
    <scope>IDENTIFICATION</scope>
</reference>
<accession>A0A673XXE2</accession>
<dbReference type="InterPro" id="IPR002110">
    <property type="entry name" value="Ankyrin_rpt"/>
</dbReference>
<dbReference type="Ensembl" id="ENSSTUT00000027647.1">
    <property type="protein sequence ID" value="ENSSTUP00000026386.1"/>
    <property type="gene ID" value="ENSSTUG00000011480.1"/>
</dbReference>
<dbReference type="Gene3D" id="1.25.40.20">
    <property type="entry name" value="Ankyrin repeat-containing domain"/>
    <property type="match status" value="1"/>
</dbReference>
<reference evidence="1" key="1">
    <citation type="submission" date="2025-08" db="UniProtKB">
        <authorList>
            <consortium name="Ensembl"/>
        </authorList>
    </citation>
    <scope>IDENTIFICATION</scope>
</reference>
<dbReference type="SUPFAM" id="SSF48403">
    <property type="entry name" value="Ankyrin repeat"/>
    <property type="match status" value="1"/>
</dbReference>
<dbReference type="OMA" id="HHTACYI"/>
<evidence type="ECO:0000313" key="2">
    <source>
        <dbReference type="Proteomes" id="UP000472277"/>
    </source>
</evidence>
<sequence length="98" mass="10983">ILSLWLGDINTLVRPEELDVPLHHHTACYIGQYDVVNVDRKNIGGWTPLMYGNATTGKGLTPLMLAASCGNENPAYFLMQVRFTSLNQIFSCWPIMPM</sequence>
<dbReference type="AlphaFoldDB" id="A0A673XXE2"/>
<dbReference type="InParanoid" id="A0A673XXE2"/>
<evidence type="ECO:0000313" key="1">
    <source>
        <dbReference type="Ensembl" id="ENSSTUP00000026386.1"/>
    </source>
</evidence>
<organism evidence="1 2">
    <name type="scientific">Salmo trutta</name>
    <name type="common">Brown trout</name>
    <dbReference type="NCBI Taxonomy" id="8032"/>
    <lineage>
        <taxon>Eukaryota</taxon>
        <taxon>Metazoa</taxon>
        <taxon>Chordata</taxon>
        <taxon>Craniata</taxon>
        <taxon>Vertebrata</taxon>
        <taxon>Euteleostomi</taxon>
        <taxon>Actinopterygii</taxon>
        <taxon>Neopterygii</taxon>
        <taxon>Teleostei</taxon>
        <taxon>Protacanthopterygii</taxon>
        <taxon>Salmoniformes</taxon>
        <taxon>Salmonidae</taxon>
        <taxon>Salmoninae</taxon>
        <taxon>Salmo</taxon>
    </lineage>
</organism>
<proteinExistence type="predicted"/>
<protein>
    <submittedName>
        <fullName evidence="1">Uncharacterized protein</fullName>
    </submittedName>
</protein>